<evidence type="ECO:0008006" key="3">
    <source>
        <dbReference type="Google" id="ProtNLM"/>
    </source>
</evidence>
<evidence type="ECO:0000313" key="2">
    <source>
        <dbReference type="Proteomes" id="UP000185728"/>
    </source>
</evidence>
<keyword evidence="2" id="KW-1185">Reference proteome</keyword>
<protein>
    <recommendedName>
        <fullName evidence="3">N-acyl amino acid synthase, PEP-CTERM/exosortase system-associated</fullName>
    </recommendedName>
</protein>
<reference evidence="1 2" key="1">
    <citation type="submission" date="2017-01" db="EMBL/GenBank/DDBJ databases">
        <authorList>
            <person name="Varghese N."/>
            <person name="Submissions S."/>
        </authorList>
    </citation>
    <scope>NUCLEOTIDE SEQUENCE [LARGE SCALE GENOMIC DNA]</scope>
    <source>
        <strain evidence="1 2">DSM 2061</strain>
    </source>
</reference>
<dbReference type="RefSeq" id="WP_076453989.1">
    <property type="nucleotide sequence ID" value="NZ_FTOB01000002.1"/>
</dbReference>
<organism evidence="1 2">
    <name type="scientific">Zobellia uliginosa</name>
    <dbReference type="NCBI Taxonomy" id="143224"/>
    <lineage>
        <taxon>Bacteria</taxon>
        <taxon>Pseudomonadati</taxon>
        <taxon>Bacteroidota</taxon>
        <taxon>Flavobacteriia</taxon>
        <taxon>Flavobacteriales</taxon>
        <taxon>Flavobacteriaceae</taxon>
        <taxon>Zobellia</taxon>
    </lineage>
</organism>
<dbReference type="EMBL" id="FTOB01000002">
    <property type="protein sequence ID" value="SIS47936.1"/>
    <property type="molecule type" value="Genomic_DNA"/>
</dbReference>
<proteinExistence type="predicted"/>
<dbReference type="SUPFAM" id="SSF55729">
    <property type="entry name" value="Acyl-CoA N-acyltransferases (Nat)"/>
    <property type="match status" value="1"/>
</dbReference>
<comment type="caution">
    <text evidence="1">The sequence shown here is derived from an EMBL/GenBank/DDBJ whole genome shotgun (WGS) entry which is preliminary data.</text>
</comment>
<evidence type="ECO:0000313" key="1">
    <source>
        <dbReference type="EMBL" id="SIS47936.1"/>
    </source>
</evidence>
<dbReference type="Proteomes" id="UP000185728">
    <property type="component" value="Unassembled WGS sequence"/>
</dbReference>
<dbReference type="InterPro" id="IPR016181">
    <property type="entry name" value="Acyl_CoA_acyltransferase"/>
</dbReference>
<gene>
    <name evidence="1" type="ORF">SAMN05421766_102191</name>
</gene>
<name>A0ABY1KLN8_9FLAO</name>
<accession>A0ABY1KLN8</accession>
<dbReference type="Gene3D" id="3.40.630.30">
    <property type="match status" value="1"/>
</dbReference>
<sequence>MIHPKNYLERLGADCLYDLAKFVVNENFKHHTSSVYPENYTKEIGSILKEEKDYFNNAQIFVSKDEDNSIIGSIRVLRWNYTDVLPIQKIFGINPLLLNGHYIKSSIWHIGRFAIKKGVNDINLFKRLMVCAIAPICQDKNAVVYAECDSKLLRVMLALGIKAVPVEKPLNYLGSETIPVSMRYNGLIDFYNKNRSLVPVDFLGSTTAQQLPKRVVSQPLQHNYSLV</sequence>